<keyword evidence="4" id="KW-1185">Reference proteome</keyword>
<feature type="domain" description="DUF8054" evidence="2">
    <location>
        <begin position="27"/>
        <end position="145"/>
    </location>
</feature>
<feature type="domain" description="DUF8054" evidence="1">
    <location>
        <begin position="148"/>
        <end position="187"/>
    </location>
</feature>
<evidence type="ECO:0000259" key="2">
    <source>
        <dbReference type="Pfam" id="PF26238"/>
    </source>
</evidence>
<accession>A0A2R4WYN2</accession>
<protein>
    <submittedName>
        <fullName evidence="3">Uncharacterized protein</fullName>
    </submittedName>
</protein>
<gene>
    <name evidence="3" type="ORF">HARCEL1_02425</name>
</gene>
<evidence type="ECO:0000313" key="4">
    <source>
        <dbReference type="Proteomes" id="UP000244727"/>
    </source>
</evidence>
<dbReference type="Pfam" id="PF26237">
    <property type="entry name" value="DUF8054_C"/>
    <property type="match status" value="1"/>
</dbReference>
<dbReference type="EMBL" id="CP028858">
    <property type="protein sequence ID" value="AWB26647.1"/>
    <property type="molecule type" value="Genomic_DNA"/>
</dbReference>
<organism evidence="3 4">
    <name type="scientific">Halococcoides cellulosivorans</name>
    <dbReference type="NCBI Taxonomy" id="1679096"/>
    <lineage>
        <taxon>Archaea</taxon>
        <taxon>Methanobacteriati</taxon>
        <taxon>Methanobacteriota</taxon>
        <taxon>Stenosarchaea group</taxon>
        <taxon>Halobacteria</taxon>
        <taxon>Halobacteriales</taxon>
        <taxon>Haloarculaceae</taxon>
        <taxon>Halococcoides</taxon>
    </lineage>
</organism>
<dbReference type="AlphaFoldDB" id="A0A2R4WYN2"/>
<dbReference type="Proteomes" id="UP000244727">
    <property type="component" value="Chromosome"/>
</dbReference>
<evidence type="ECO:0000259" key="1">
    <source>
        <dbReference type="Pfam" id="PF26237"/>
    </source>
</evidence>
<dbReference type="InterPro" id="IPR058775">
    <property type="entry name" value="DUF8054_M"/>
</dbReference>
<dbReference type="Pfam" id="PF26238">
    <property type="entry name" value="DUF8054_M"/>
    <property type="match status" value="1"/>
</dbReference>
<dbReference type="KEGG" id="harc:HARCEL1_02425"/>
<sequence>MAIGCTNRRRWTSEMASDASNEEVESVEEVLLDQGVLQETPDGTDFELTDRADAAVRGELDAIDDLDDALDRARPWLGVDPDLIRFERDGDAVTLYFKERNIGAYPSEAAILADVAIAAVLLDWVDGWEEFETRRRGEIVSGVRLFLDVCPACDEAVTFDSKTVESCCGTYDVAALVCRNCGARLYESGPIEASE</sequence>
<reference evidence="3 4" key="1">
    <citation type="submission" date="2018-04" db="EMBL/GenBank/DDBJ databases">
        <title>Halococcoides cellulosivorans gen. nov., sp. nov., an extremely halophilic cellulose-utilizing haloarchaeon from hypersaline lakes.</title>
        <authorList>
            <person name="Sorokin D.Y."/>
            <person name="Toshchakov S.V."/>
            <person name="Samarov N.I."/>
            <person name="Korzhenkov A."/>
            <person name="Kublanov I.V."/>
        </authorList>
    </citation>
    <scope>NUCLEOTIDE SEQUENCE [LARGE SCALE GENOMIC DNA]</scope>
    <source>
        <strain evidence="3 4">HArcel1</strain>
    </source>
</reference>
<evidence type="ECO:0000313" key="3">
    <source>
        <dbReference type="EMBL" id="AWB26647.1"/>
    </source>
</evidence>
<dbReference type="InterPro" id="IPR058675">
    <property type="entry name" value="DUF8054_C"/>
</dbReference>
<name>A0A2R4WYN2_9EURY</name>
<proteinExistence type="predicted"/>